<dbReference type="EMBL" id="CAJOBC010008045">
    <property type="protein sequence ID" value="CAF3950765.1"/>
    <property type="molecule type" value="Genomic_DNA"/>
</dbReference>
<dbReference type="InterPro" id="IPR004308">
    <property type="entry name" value="GCS"/>
</dbReference>
<comment type="catalytic activity">
    <reaction evidence="10">
        <text>L-cysteine + L-glutamate + ATP = gamma-L-glutamyl-L-cysteine + ADP + phosphate + H(+)</text>
        <dbReference type="Rhea" id="RHEA:13285"/>
        <dbReference type="ChEBI" id="CHEBI:15378"/>
        <dbReference type="ChEBI" id="CHEBI:29985"/>
        <dbReference type="ChEBI" id="CHEBI:30616"/>
        <dbReference type="ChEBI" id="CHEBI:35235"/>
        <dbReference type="ChEBI" id="CHEBI:43474"/>
        <dbReference type="ChEBI" id="CHEBI:58173"/>
        <dbReference type="ChEBI" id="CHEBI:456216"/>
        <dbReference type="EC" id="6.3.2.2"/>
    </reaction>
</comment>
<evidence type="ECO:0000256" key="2">
    <source>
        <dbReference type="ARBA" id="ARBA00008100"/>
    </source>
</evidence>
<dbReference type="PANTHER" id="PTHR11164:SF0">
    <property type="entry name" value="GLUTAMATE--CYSTEINE LIGASE CATALYTIC SUBUNIT"/>
    <property type="match status" value="1"/>
</dbReference>
<dbReference type="SUPFAM" id="SSF55931">
    <property type="entry name" value="Glutamine synthetase/guanido kinase"/>
    <property type="match status" value="1"/>
</dbReference>
<evidence type="ECO:0000256" key="5">
    <source>
        <dbReference type="ARBA" id="ARBA00022684"/>
    </source>
</evidence>
<keyword evidence="14" id="KW-1185">Reference proteome</keyword>
<dbReference type="GO" id="GO:0004357">
    <property type="term" value="F:glutamate-cysteine ligase activity"/>
    <property type="evidence" value="ECO:0007669"/>
    <property type="project" value="UniProtKB-UniRule"/>
</dbReference>
<dbReference type="EC" id="6.3.2.2" evidence="3 10"/>
<evidence type="ECO:0000313" key="14">
    <source>
        <dbReference type="Proteomes" id="UP000663829"/>
    </source>
</evidence>
<reference evidence="12" key="1">
    <citation type="submission" date="2021-02" db="EMBL/GenBank/DDBJ databases">
        <authorList>
            <person name="Nowell W R."/>
        </authorList>
    </citation>
    <scope>NUCLEOTIDE SEQUENCE</scope>
</reference>
<evidence type="ECO:0000256" key="8">
    <source>
        <dbReference type="ARBA" id="ARBA00030585"/>
    </source>
</evidence>
<dbReference type="AlphaFoldDB" id="A0A814VB14"/>
<sequence length="471" mass="54853">MGLPMGNSLSPLLADLVMNDFIVKNRDKNKFPYNMLKRYVDDIILMSELDKDQIKDLVAYLNKIDKNNIQFTSEFENESNLSFLDVLIKVDKENHKFKTTWYPKPTAAKSLLDFRMGLLEEGHPLTWNQIAVHLPELKKQALEQLIRIWEKNKNRTNDTQTWGDEVGLKIVEFSLLRFDHASKRVQLLLKAHEYLPKLKKLNEQVEEKSQITWHEEAGDHCVEGVLSSPFDHSSAHYSMVEESLRRRREQAQHLLAKDEYILNVCAFPRMGCAEFTWPVLKSDPLSSWEQSICFPQEFISPIHPQMKIVKNMVERRKSKFKVNLPLLYDQLIPMTPVMLALSAACPIWRGYLCDVDTRWNALCESADDRTEEEKNNQETFVGLVPIIERYVKEELQGVTESSRENIHRYLELISKRAAGTTATNATWMRQFVSEHPSYKQDSLVTEEIQHDLMWAMQKVANGKEEVESKRP</sequence>
<evidence type="ECO:0000313" key="12">
    <source>
        <dbReference type="EMBL" id="CAF1186572.1"/>
    </source>
</evidence>
<dbReference type="Pfam" id="PF03074">
    <property type="entry name" value="GCS"/>
    <property type="match status" value="1"/>
</dbReference>
<feature type="domain" description="Reverse transcriptase" evidence="11">
    <location>
        <begin position="1"/>
        <end position="132"/>
    </location>
</feature>
<organism evidence="12 14">
    <name type="scientific">Didymodactylos carnosus</name>
    <dbReference type="NCBI Taxonomy" id="1234261"/>
    <lineage>
        <taxon>Eukaryota</taxon>
        <taxon>Metazoa</taxon>
        <taxon>Spiralia</taxon>
        <taxon>Gnathifera</taxon>
        <taxon>Rotifera</taxon>
        <taxon>Eurotatoria</taxon>
        <taxon>Bdelloidea</taxon>
        <taxon>Philodinida</taxon>
        <taxon>Philodinidae</taxon>
        <taxon>Didymodactylos</taxon>
    </lineage>
</organism>
<evidence type="ECO:0000256" key="6">
    <source>
        <dbReference type="ARBA" id="ARBA00022741"/>
    </source>
</evidence>
<evidence type="ECO:0000259" key="11">
    <source>
        <dbReference type="PROSITE" id="PS50878"/>
    </source>
</evidence>
<dbReference type="GO" id="GO:0006750">
    <property type="term" value="P:glutathione biosynthetic process"/>
    <property type="evidence" value="ECO:0007669"/>
    <property type="project" value="UniProtKB-UniRule"/>
</dbReference>
<dbReference type="OrthoDB" id="7939818at2759"/>
<protein>
    <recommendedName>
        <fullName evidence="3 10">Glutamate--cysteine ligase</fullName>
        <ecNumber evidence="3 10">6.3.2.2</ecNumber>
    </recommendedName>
    <alternativeName>
        <fullName evidence="9 10">Gamma-ECS</fullName>
    </alternativeName>
    <alternativeName>
        <fullName evidence="8 10">Gamma-glutamylcysteine synthetase</fullName>
    </alternativeName>
</protein>
<proteinExistence type="inferred from homology"/>
<accession>A0A814VB14</accession>
<evidence type="ECO:0000256" key="7">
    <source>
        <dbReference type="ARBA" id="ARBA00022840"/>
    </source>
</evidence>
<keyword evidence="6 10" id="KW-0547">Nucleotide-binding</keyword>
<dbReference type="InterPro" id="IPR000477">
    <property type="entry name" value="RT_dom"/>
</dbReference>
<dbReference type="SUPFAM" id="SSF56672">
    <property type="entry name" value="DNA/RNA polymerases"/>
    <property type="match status" value="1"/>
</dbReference>
<name>A0A814VB14_9BILA</name>
<dbReference type="Gene3D" id="3.30.590.50">
    <property type="match status" value="2"/>
</dbReference>
<dbReference type="Proteomes" id="UP000663829">
    <property type="component" value="Unassembled WGS sequence"/>
</dbReference>
<comment type="similarity">
    <text evidence="2 10">Belongs to the glutamate--cysteine ligase type 3 family.</text>
</comment>
<dbReference type="Gene3D" id="1.10.8.960">
    <property type="match status" value="1"/>
</dbReference>
<dbReference type="InterPro" id="IPR014746">
    <property type="entry name" value="Gln_synth/guanido_kin_cat_dom"/>
</dbReference>
<dbReference type="Proteomes" id="UP000681722">
    <property type="component" value="Unassembled WGS sequence"/>
</dbReference>
<dbReference type="EMBL" id="CAJNOQ010008045">
    <property type="protein sequence ID" value="CAF1186572.1"/>
    <property type="molecule type" value="Genomic_DNA"/>
</dbReference>
<keyword evidence="4 10" id="KW-0436">Ligase</keyword>
<keyword evidence="7 10" id="KW-0067">ATP-binding</keyword>
<dbReference type="PANTHER" id="PTHR11164">
    <property type="entry name" value="GLUTAMATE CYSTEINE LIGASE"/>
    <property type="match status" value="1"/>
</dbReference>
<evidence type="ECO:0000256" key="1">
    <source>
        <dbReference type="ARBA" id="ARBA00005006"/>
    </source>
</evidence>
<keyword evidence="5 10" id="KW-0317">Glutathione biosynthesis</keyword>
<evidence type="ECO:0000256" key="4">
    <source>
        <dbReference type="ARBA" id="ARBA00022598"/>
    </source>
</evidence>
<dbReference type="GO" id="GO:0005524">
    <property type="term" value="F:ATP binding"/>
    <property type="evidence" value="ECO:0007669"/>
    <property type="project" value="UniProtKB-UniRule"/>
</dbReference>
<comment type="pathway">
    <text evidence="1 10">Sulfur metabolism; glutathione biosynthesis; glutathione from L-cysteine and L-glutamate: step 1/2.</text>
</comment>
<comment type="caution">
    <text evidence="12">The sequence shown here is derived from an EMBL/GenBank/DDBJ whole genome shotgun (WGS) entry which is preliminary data.</text>
</comment>
<dbReference type="PROSITE" id="PS50878">
    <property type="entry name" value="RT_POL"/>
    <property type="match status" value="1"/>
</dbReference>
<evidence type="ECO:0000256" key="9">
    <source>
        <dbReference type="ARBA" id="ARBA00032122"/>
    </source>
</evidence>
<evidence type="ECO:0000256" key="10">
    <source>
        <dbReference type="RuleBase" id="RU367135"/>
    </source>
</evidence>
<evidence type="ECO:0000313" key="13">
    <source>
        <dbReference type="EMBL" id="CAF3950765.1"/>
    </source>
</evidence>
<dbReference type="InterPro" id="IPR043502">
    <property type="entry name" value="DNA/RNA_pol_sf"/>
</dbReference>
<gene>
    <name evidence="12" type="ORF">GPM918_LOCUS22979</name>
    <name evidence="13" type="ORF">SRO942_LOCUS22975</name>
</gene>
<evidence type="ECO:0000256" key="3">
    <source>
        <dbReference type="ARBA" id="ARBA00012220"/>
    </source>
</evidence>
<dbReference type="UniPathway" id="UPA00142">
    <property type="reaction ID" value="UER00209"/>
</dbReference>